<dbReference type="PANTHER" id="PTHR37019:SF1">
    <property type="entry name" value="EXPERA DOMAIN-CONTAINING PROTEIN"/>
    <property type="match status" value="1"/>
</dbReference>
<name>A0A2T2P6H0_CORCC</name>
<proteinExistence type="predicted"/>
<dbReference type="EMBL" id="KZ678129">
    <property type="protein sequence ID" value="PSN73280.1"/>
    <property type="molecule type" value="Genomic_DNA"/>
</dbReference>
<accession>A0A2T2P6H0</accession>
<dbReference type="PANTHER" id="PTHR37019">
    <property type="entry name" value="CHROMOSOME 1, WHOLE GENOME SHOTGUN SEQUENCE"/>
    <property type="match status" value="1"/>
</dbReference>
<keyword evidence="4" id="KW-1185">Reference proteome</keyword>
<sequence length="152" mass="17075">MTTPNIHSFYRIWFTIVDPTVLFFTVLTCIVSPATLLGTILPPSVVPYDSLSHGILLYQIGALYAFMGIMYGVLQRATSDLRLWKIVQGATLMVDLSLIVVFYVSMVKQNKTDLSKWLPGDWFNLLFTTWVALIRVAFLGGLGVSEDKVKRP</sequence>
<keyword evidence="1" id="KW-1133">Transmembrane helix</keyword>
<dbReference type="AlphaFoldDB" id="A0A2T2P6H0"/>
<dbReference type="Proteomes" id="UP000240883">
    <property type="component" value="Unassembled WGS sequence"/>
</dbReference>
<reference evidence="3 4" key="1">
    <citation type="journal article" date="2018" name="Front. Microbiol.">
        <title>Genome-Wide Analysis of Corynespora cassiicola Leaf Fall Disease Putative Effectors.</title>
        <authorList>
            <person name="Lopez D."/>
            <person name="Ribeiro S."/>
            <person name="Label P."/>
            <person name="Fumanal B."/>
            <person name="Venisse J.S."/>
            <person name="Kohler A."/>
            <person name="de Oliveira R.R."/>
            <person name="Labutti K."/>
            <person name="Lipzen A."/>
            <person name="Lail K."/>
            <person name="Bauer D."/>
            <person name="Ohm R.A."/>
            <person name="Barry K.W."/>
            <person name="Spatafora J."/>
            <person name="Grigoriev I.V."/>
            <person name="Martin F.M."/>
            <person name="Pujade-Renaud V."/>
        </authorList>
    </citation>
    <scope>NUCLEOTIDE SEQUENCE [LARGE SCALE GENOMIC DNA]</scope>
    <source>
        <strain evidence="3 4">Philippines</strain>
    </source>
</reference>
<gene>
    <name evidence="3" type="ORF">BS50DRAFT_616695</name>
</gene>
<feature type="transmembrane region" description="Helical" evidence="1">
    <location>
        <begin position="55"/>
        <end position="74"/>
    </location>
</feature>
<evidence type="ECO:0000256" key="1">
    <source>
        <dbReference type="SAM" id="Phobius"/>
    </source>
</evidence>
<dbReference type="InterPro" id="IPR056121">
    <property type="entry name" value="DUF7704"/>
</dbReference>
<feature type="transmembrane region" description="Helical" evidence="1">
    <location>
        <begin position="125"/>
        <end position="144"/>
    </location>
</feature>
<protein>
    <recommendedName>
        <fullName evidence="2">DUF7704 domain-containing protein</fullName>
    </recommendedName>
</protein>
<feature type="transmembrane region" description="Helical" evidence="1">
    <location>
        <begin position="12"/>
        <end position="35"/>
    </location>
</feature>
<keyword evidence="1" id="KW-0812">Transmembrane</keyword>
<evidence type="ECO:0000259" key="2">
    <source>
        <dbReference type="Pfam" id="PF24803"/>
    </source>
</evidence>
<dbReference type="OrthoDB" id="5313995at2759"/>
<organism evidence="3 4">
    <name type="scientific">Corynespora cassiicola Philippines</name>
    <dbReference type="NCBI Taxonomy" id="1448308"/>
    <lineage>
        <taxon>Eukaryota</taxon>
        <taxon>Fungi</taxon>
        <taxon>Dikarya</taxon>
        <taxon>Ascomycota</taxon>
        <taxon>Pezizomycotina</taxon>
        <taxon>Dothideomycetes</taxon>
        <taxon>Pleosporomycetidae</taxon>
        <taxon>Pleosporales</taxon>
        <taxon>Corynesporascaceae</taxon>
        <taxon>Corynespora</taxon>
    </lineage>
</organism>
<dbReference type="Pfam" id="PF24803">
    <property type="entry name" value="DUF7704"/>
    <property type="match status" value="1"/>
</dbReference>
<evidence type="ECO:0000313" key="4">
    <source>
        <dbReference type="Proteomes" id="UP000240883"/>
    </source>
</evidence>
<feature type="domain" description="DUF7704" evidence="2">
    <location>
        <begin position="6"/>
        <end position="142"/>
    </location>
</feature>
<keyword evidence="1" id="KW-0472">Membrane</keyword>
<feature type="transmembrane region" description="Helical" evidence="1">
    <location>
        <begin position="86"/>
        <end position="105"/>
    </location>
</feature>
<evidence type="ECO:0000313" key="3">
    <source>
        <dbReference type="EMBL" id="PSN73280.1"/>
    </source>
</evidence>